<dbReference type="Proteomes" id="UP001619887">
    <property type="component" value="Unassembled WGS sequence"/>
</dbReference>
<keyword evidence="2" id="KW-1185">Reference proteome</keyword>
<reference evidence="1 2" key="1">
    <citation type="journal article" date="2022" name="G3 (Bethesda)">
        <title>Evaluating Illumina-, Nanopore-, and PacBio-based genome assembly strategies with the bald notothen, Trematomus borchgrevinki.</title>
        <authorList>
            <person name="Rayamajhi N."/>
            <person name="Cheng C.C."/>
            <person name="Catchen J.M."/>
        </authorList>
    </citation>
    <scope>NUCLEOTIDE SEQUENCE [LARGE SCALE GENOMIC DNA]</scope>
    <source>
        <strain evidence="1">AGRC-2024</strain>
    </source>
</reference>
<evidence type="ECO:0000313" key="2">
    <source>
        <dbReference type="Proteomes" id="UP001619887"/>
    </source>
</evidence>
<reference evidence="1 2" key="2">
    <citation type="journal article" date="2024" name="G3 (Bethesda)">
        <title>The genome of the cryopelagic Antarctic bald notothen, Trematomus borchgrevinki.</title>
        <authorList>
            <person name="Rayamajhi N."/>
            <person name="Rivera-Colon A.G."/>
            <person name="Minhas B.F."/>
            <person name="Cheng C.C."/>
            <person name="Catchen J.M."/>
        </authorList>
    </citation>
    <scope>NUCLEOTIDE SEQUENCE [LARGE SCALE GENOMIC DNA]</scope>
    <source>
        <strain evidence="1">AGRC-2024</strain>
    </source>
</reference>
<accession>A0ABD2H7L4</accession>
<organism evidence="1 2">
    <name type="scientific">Pagothenia borchgrevinki</name>
    <name type="common">Bald rockcod</name>
    <name type="synonym">Trematomus borchgrevinki</name>
    <dbReference type="NCBI Taxonomy" id="8213"/>
    <lineage>
        <taxon>Eukaryota</taxon>
        <taxon>Metazoa</taxon>
        <taxon>Chordata</taxon>
        <taxon>Craniata</taxon>
        <taxon>Vertebrata</taxon>
        <taxon>Euteleostomi</taxon>
        <taxon>Actinopterygii</taxon>
        <taxon>Neopterygii</taxon>
        <taxon>Teleostei</taxon>
        <taxon>Neoteleostei</taxon>
        <taxon>Acanthomorphata</taxon>
        <taxon>Eupercaria</taxon>
        <taxon>Perciformes</taxon>
        <taxon>Notothenioidei</taxon>
        <taxon>Nototheniidae</taxon>
        <taxon>Pagothenia</taxon>
    </lineage>
</organism>
<proteinExistence type="predicted"/>
<protein>
    <submittedName>
        <fullName evidence="1">Uncharacterized protein</fullName>
    </submittedName>
</protein>
<evidence type="ECO:0000313" key="1">
    <source>
        <dbReference type="EMBL" id="KAL3062331.1"/>
    </source>
</evidence>
<dbReference type="EMBL" id="JBIYXZ010002071">
    <property type="protein sequence ID" value="KAL3062331.1"/>
    <property type="molecule type" value="Genomic_DNA"/>
</dbReference>
<sequence>MRHAPPPCVLTSALRHVASASRTGLASFHAPRPSSCHNFTGRGEGHPGYRPRGEPLKLILEWTNGLVDSGHFLPPCFSWD</sequence>
<name>A0ABD2H7L4_PAGBO</name>
<gene>
    <name evidence="1" type="ORF">OYC64_002188</name>
</gene>
<comment type="caution">
    <text evidence="1">The sequence shown here is derived from an EMBL/GenBank/DDBJ whole genome shotgun (WGS) entry which is preliminary data.</text>
</comment>
<dbReference type="AlphaFoldDB" id="A0ABD2H7L4"/>